<organism evidence="2 3">
    <name type="scientific">Blastocystis sp. subtype 1 (strain ATCC 50177 / NandII)</name>
    <dbReference type="NCBI Taxonomy" id="478820"/>
    <lineage>
        <taxon>Eukaryota</taxon>
        <taxon>Sar</taxon>
        <taxon>Stramenopiles</taxon>
        <taxon>Bigyra</taxon>
        <taxon>Opalozoa</taxon>
        <taxon>Opalinata</taxon>
        <taxon>Blastocystidae</taxon>
        <taxon>Blastocystis</taxon>
    </lineage>
</organism>
<reference evidence="2 3" key="1">
    <citation type="submission" date="2016-05" db="EMBL/GenBank/DDBJ databases">
        <title>Nuclear genome of Blastocystis sp. subtype 1 NandII.</title>
        <authorList>
            <person name="Gentekaki E."/>
            <person name="Curtis B."/>
            <person name="Stairs C."/>
            <person name="Eme L."/>
            <person name="Herman E."/>
            <person name="Klimes V."/>
            <person name="Arias M.C."/>
            <person name="Elias M."/>
            <person name="Hilliou F."/>
            <person name="Klute M."/>
            <person name="Malik S.-B."/>
            <person name="Pightling A."/>
            <person name="Rachubinski R."/>
            <person name="Salas D."/>
            <person name="Schlacht A."/>
            <person name="Suga H."/>
            <person name="Archibald J."/>
            <person name="Ball S.G."/>
            <person name="Clark G."/>
            <person name="Dacks J."/>
            <person name="Van Der Giezen M."/>
            <person name="Tsaousis A."/>
            <person name="Roger A."/>
        </authorList>
    </citation>
    <scope>NUCLEOTIDE SEQUENCE [LARGE SCALE GENOMIC DNA]</scope>
    <source>
        <strain evidence="3">ATCC 50177 / NandII</strain>
    </source>
</reference>
<evidence type="ECO:0000313" key="3">
    <source>
        <dbReference type="Proteomes" id="UP000078348"/>
    </source>
</evidence>
<dbReference type="OrthoDB" id="6358690at2759"/>
<dbReference type="SUPFAM" id="SSF53448">
    <property type="entry name" value="Nucleotide-diphospho-sugar transferases"/>
    <property type="match status" value="1"/>
</dbReference>
<proteinExistence type="predicted"/>
<comment type="caution">
    <text evidence="2">The sequence shown here is derived from an EMBL/GenBank/DDBJ whole genome shotgun (WGS) entry which is preliminary data.</text>
</comment>
<dbReference type="AlphaFoldDB" id="A0A196SJX6"/>
<protein>
    <submittedName>
        <fullName evidence="2">Uncharacterized protein</fullName>
    </submittedName>
</protein>
<dbReference type="Proteomes" id="UP000078348">
    <property type="component" value="Unassembled WGS sequence"/>
</dbReference>
<sequence>MDKQLFSVIVVFVAFAANLLLAMFSESFVSKKECPRCPALEANTEDSVRYNKMASLEFSLRERENTILQLNKEIDSLKMRLSKLTRLQQRTEKILSSAKDELSSCLLSLGMHQETDPKKTTDERIVIAPTVTDSEKKNLTPDFASFSINTTIYDWHGVGHFFEESVKKNPPMKANMNVDVTIMILCGNCSLTTKFPSESIDLLNKWYPLKKIYLEGPNDLTAASKILDAAAAITTKYVLVVDASVEFTHNSNLPRLLALLQSNQVAVASPMLEDAATHTLFSNCFDLLYHNHALRLRRGYLDSLPGNNARCERGGPYFMTTTETLKQMWPNQPLPLTLLLEAFYLDLKAFEVKVGFCPAAIFKFNSIATAGVPAEDADACNLFFQKEAQLSEESKRAFATKYHVASIHYPDGAVLRLPEPIYSLHEEGKIYHPPAYYREQRVMLHATAAVLSAQAIPFFLLDEQLFAAVMIGVPFPWAESIEGYTTLNPLTKKKCDYFDISSSDALKQVAEFGLDIIRNEEDSDVCFGVNLREAAANEELPVGVIVRHLNYEAFSDYLIPLKKMKFMDVDVMVPNNPIAFLEKIYEDGNDALKEVNLFEETKSAHSQWEHCERDVDPEYTSMCISSPFEYSEDVEGSLRSVD</sequence>
<dbReference type="InterPro" id="IPR029044">
    <property type="entry name" value="Nucleotide-diphossugar_trans"/>
</dbReference>
<gene>
    <name evidence="2" type="ORF">AV274_1770</name>
</gene>
<evidence type="ECO:0000256" key="1">
    <source>
        <dbReference type="SAM" id="Coils"/>
    </source>
</evidence>
<dbReference type="EMBL" id="LXWW01000077">
    <property type="protein sequence ID" value="OAO16492.1"/>
    <property type="molecule type" value="Genomic_DNA"/>
</dbReference>
<keyword evidence="1" id="KW-0175">Coiled coil</keyword>
<accession>A0A196SJX6</accession>
<evidence type="ECO:0000313" key="2">
    <source>
        <dbReference type="EMBL" id="OAO16492.1"/>
    </source>
</evidence>
<name>A0A196SJX6_BLAHN</name>
<feature type="coiled-coil region" evidence="1">
    <location>
        <begin position="60"/>
        <end position="87"/>
    </location>
</feature>
<keyword evidence="3" id="KW-1185">Reference proteome</keyword>